<dbReference type="InterPro" id="IPR036388">
    <property type="entry name" value="WH-like_DNA-bd_sf"/>
</dbReference>
<dbReference type="Gene3D" id="3.30.70.2650">
    <property type="match status" value="1"/>
</dbReference>
<evidence type="ECO:0008006" key="3">
    <source>
        <dbReference type="Google" id="ProtNLM"/>
    </source>
</evidence>
<evidence type="ECO:0000313" key="1">
    <source>
        <dbReference type="EMBL" id="AIJ47318.1"/>
    </source>
</evidence>
<dbReference type="HOGENOM" id="CLU_088234_0_0_4"/>
<proteinExistence type="predicted"/>
<organism evidence="1 2">
    <name type="scientific">Comamonas testosteroni TK102</name>
    <dbReference type="NCBI Taxonomy" id="1392005"/>
    <lineage>
        <taxon>Bacteria</taxon>
        <taxon>Pseudomonadati</taxon>
        <taxon>Pseudomonadota</taxon>
        <taxon>Betaproteobacteria</taxon>
        <taxon>Burkholderiales</taxon>
        <taxon>Comamonadaceae</taxon>
        <taxon>Comamonas</taxon>
    </lineage>
</organism>
<dbReference type="Gene3D" id="1.10.10.10">
    <property type="entry name" value="Winged helix-like DNA-binding domain superfamily/Winged helix DNA-binding domain"/>
    <property type="match status" value="1"/>
</dbReference>
<evidence type="ECO:0000313" key="2">
    <source>
        <dbReference type="Proteomes" id="UP000028782"/>
    </source>
</evidence>
<reference evidence="1 2" key="1">
    <citation type="journal article" date="2014" name="Genome Announc.">
        <title>Complete Genome Sequence of Polychlorinated Biphenyl Degrader Comamonas testosteroni TK102 (NBRC 109938).</title>
        <authorList>
            <person name="Fukuda K."/>
            <person name="Hosoyama A."/>
            <person name="Tsuchikane K."/>
            <person name="Ohji S."/>
            <person name="Yamazoe A."/>
            <person name="Fujita N."/>
            <person name="Shintani M."/>
            <person name="Kimbara K."/>
        </authorList>
    </citation>
    <scope>NUCLEOTIDE SEQUENCE [LARGE SCALE GENOMIC DNA]</scope>
    <source>
        <strain evidence="1">TK102</strain>
    </source>
</reference>
<accession>A0A076PNK4</accession>
<name>A0A076PNK4_COMTE</name>
<dbReference type="PANTHER" id="PTHR30319:SF1">
    <property type="entry name" value="TRANSCRIPTIONAL REPRESSOR PAAX"/>
    <property type="match status" value="1"/>
</dbReference>
<dbReference type="GO" id="GO:0006351">
    <property type="term" value="P:DNA-templated transcription"/>
    <property type="evidence" value="ECO:0007669"/>
    <property type="project" value="TreeGrafter"/>
</dbReference>
<dbReference type="AlphaFoldDB" id="A0A076PNK4"/>
<dbReference type="Proteomes" id="UP000028782">
    <property type="component" value="Chromosome"/>
</dbReference>
<gene>
    <name evidence="1" type="ORF">O987_16015</name>
</gene>
<sequence>MILDLLVARAIPLSARAITQAAALFGIGENAVRVCLSRLISAGKVDRPGRGLYLARLQPSHLAHIVDNWHRREQLRRPWHGQWLALQDASASKADKSLWRRHQRALGLRGFASLGPQLHIRPDNLRITFTEFQVELESLGIASGSCLMQIHQIDKLHEAQARKLWNTQALEAAHKHWICVILSSHQRLDDMPLPSAVRESLLLGRSAIAHLLRDPLLPEELMPSHSRLSLEQELRSYQQHAIELWSAWLDQKGAQTLSRADIHNAIPQSSQN</sequence>
<dbReference type="KEGG" id="ctes:O987_16015"/>
<dbReference type="EMBL" id="CP006704">
    <property type="protein sequence ID" value="AIJ47318.1"/>
    <property type="molecule type" value="Genomic_DNA"/>
</dbReference>
<protein>
    <recommendedName>
        <fullName evidence="3">Transcriptional regulator, PaaX family</fullName>
    </recommendedName>
</protein>
<dbReference type="PANTHER" id="PTHR30319">
    <property type="entry name" value="PHENYLACETIC ACID REGULATOR-RELATED TRANSCRIPTIONAL REPRESSOR"/>
    <property type="match status" value="1"/>
</dbReference>